<evidence type="ECO:0000313" key="3">
    <source>
        <dbReference type="Proteomes" id="UP000008152"/>
    </source>
</evidence>
<dbReference type="AlphaFoldDB" id="A7N3T3"/>
<evidence type="ECO:0000256" key="1">
    <source>
        <dbReference type="SAM" id="MobiDB-lite"/>
    </source>
</evidence>
<gene>
    <name evidence="2" type="ordered locus">VIBHAR_05429</name>
</gene>
<dbReference type="EMBL" id="CP000790">
    <property type="protein sequence ID" value="ABU73334.1"/>
    <property type="molecule type" value="Genomic_DNA"/>
</dbReference>
<name>A7N3T3_VIBC1</name>
<sequence length="113" mass="12645">MRFKGLTTLSKPSIFSARQSFSSSPSSPSGKPFLSNQSRYSSGRSIRTRPAYLPNGICIRASLIRFSFSNIYYGICWDKSWLRVTPKRSTHQLIASLASSKESIMVEKSLFPA</sequence>
<feature type="compositionally biased region" description="Low complexity" evidence="1">
    <location>
        <begin position="16"/>
        <end position="35"/>
    </location>
</feature>
<dbReference type="KEGG" id="vha:VIBHAR_05429"/>
<protein>
    <submittedName>
        <fullName evidence="2">Uncharacterized protein</fullName>
    </submittedName>
</protein>
<dbReference type="Proteomes" id="UP000008152">
    <property type="component" value="Chromosome II"/>
</dbReference>
<proteinExistence type="predicted"/>
<organism evidence="2 3">
    <name type="scientific">Vibrio campbellii (strain ATCC BAA-1116)</name>
    <dbReference type="NCBI Taxonomy" id="2902295"/>
    <lineage>
        <taxon>Bacteria</taxon>
        <taxon>Pseudomonadati</taxon>
        <taxon>Pseudomonadota</taxon>
        <taxon>Gammaproteobacteria</taxon>
        <taxon>Vibrionales</taxon>
        <taxon>Vibrionaceae</taxon>
        <taxon>Vibrio</taxon>
    </lineage>
</organism>
<evidence type="ECO:0000313" key="2">
    <source>
        <dbReference type="EMBL" id="ABU73334.1"/>
    </source>
</evidence>
<feature type="region of interest" description="Disordered" evidence="1">
    <location>
        <begin position="16"/>
        <end position="43"/>
    </location>
</feature>
<accession>A7N3T3</accession>
<reference evidence="2 3" key="1">
    <citation type="submission" date="2007-08" db="EMBL/GenBank/DDBJ databases">
        <authorList>
            <consortium name="The Vibrio harveyi Genome Sequencing Project"/>
            <person name="Bassler B."/>
            <person name="Clifton S.W."/>
            <person name="Fulton L."/>
            <person name="Delehaunty K."/>
            <person name="Fronick C."/>
            <person name="Harrison M."/>
            <person name="Markivic C."/>
            <person name="Fulton R."/>
            <person name="Tin-Wollam A.-M."/>
            <person name="Shah N."/>
            <person name="Pepin K."/>
            <person name="Nash W."/>
            <person name="Thiruvilangam P."/>
            <person name="Bhonagiri V."/>
            <person name="Waters C."/>
            <person name="Tu K.C."/>
            <person name="Irgon J."/>
            <person name="Wilson R.K."/>
        </authorList>
    </citation>
    <scope>NUCLEOTIDE SEQUENCE [LARGE SCALE GENOMIC DNA]</scope>
    <source>
        <strain evidence="3">ATCC BAA-1116 / BB120</strain>
    </source>
</reference>